<dbReference type="SUPFAM" id="SSF53474">
    <property type="entry name" value="alpha/beta-Hydrolases"/>
    <property type="match status" value="1"/>
</dbReference>
<feature type="domain" description="Alpha/beta hydrolase fold-3" evidence="25">
    <location>
        <begin position="108"/>
        <end position="293"/>
    </location>
</feature>
<keyword evidence="9" id="KW-0442">Lipid degradation</keyword>
<dbReference type="EC" id="3.1.1.71" evidence="16"/>
<dbReference type="GO" id="GO:0047378">
    <property type="term" value="F:acetylalkylglycerol acetylhydrolase activity"/>
    <property type="evidence" value="ECO:0007669"/>
    <property type="project" value="UniProtKB-EC"/>
</dbReference>
<evidence type="ECO:0000256" key="1">
    <source>
        <dbReference type="ARBA" id="ARBA00004144"/>
    </source>
</evidence>
<keyword evidence="13" id="KW-0472">Membrane</keyword>
<organism evidence="26 27">
    <name type="scientific">Silurus meridionalis</name>
    <name type="common">Southern catfish</name>
    <name type="synonym">Silurus soldatovi meridionalis</name>
    <dbReference type="NCBI Taxonomy" id="175797"/>
    <lineage>
        <taxon>Eukaryota</taxon>
        <taxon>Metazoa</taxon>
        <taxon>Chordata</taxon>
        <taxon>Craniata</taxon>
        <taxon>Vertebrata</taxon>
        <taxon>Euteleostomi</taxon>
        <taxon>Actinopterygii</taxon>
        <taxon>Neopterygii</taxon>
        <taxon>Teleostei</taxon>
        <taxon>Ostariophysi</taxon>
        <taxon>Siluriformes</taxon>
        <taxon>Siluridae</taxon>
        <taxon>Silurus</taxon>
    </lineage>
</organism>
<keyword evidence="12" id="KW-0443">Lipid metabolism</keyword>
<keyword evidence="6" id="KW-0378">Hydrolase</keyword>
<sequence>MKLLFGVTLISTLALSYYIYMPLPAGVSEPWKLLLVGATFRTATHLADMSHFLGLVHHIHVLNLAVKGFELFVPVEFEDVHTEDTEFNGVRVRLYTPQHRDDTLRRAVVFIHGGGWALGAPKLGSYDVLCRKMAFKLNAVVVTVDYRMAPNVRFPVQYEECVQAVRHFLQRDVLAYYSVDPQRVAVCGDSAGGNLAAAVSQQIGQESGSDDDDDDVRNHSDNTANNSNDNARNSSGGGGVKLKLQVLIYPVLQALDFNTASYQQNWGVPILYRDLMVRYWLEYLGADASLLHTILLNNHTALDESRVNPHRSKVDWTLMIPEHMRKQYTAIFPRTGSPSVLQDIPAILDPRAAPLLAEQEILQMVPRAYIVTCEHDVLRDDGTMYVRRLENAGVSVTHRHYDDCFHGCVSFAFWPSYFSVGIRIIDDYIAWLHTHL</sequence>
<evidence type="ECO:0000256" key="22">
    <source>
        <dbReference type="ARBA" id="ARBA00049214"/>
    </source>
</evidence>
<comment type="similarity">
    <text evidence="3">Belongs to the 'GDXG' lipolytic enzyme family.</text>
</comment>
<dbReference type="EMBL" id="JABFDY010000012">
    <property type="protein sequence ID" value="KAF7700453.1"/>
    <property type="molecule type" value="Genomic_DNA"/>
</dbReference>
<dbReference type="GO" id="GO:0005886">
    <property type="term" value="C:plasma membrane"/>
    <property type="evidence" value="ECO:0007669"/>
    <property type="project" value="UniProtKB-SubCell"/>
</dbReference>
<evidence type="ECO:0000256" key="19">
    <source>
        <dbReference type="ARBA" id="ARBA00044256"/>
    </source>
</evidence>
<comment type="catalytic activity">
    <reaction evidence="21">
        <text>a cholesterol ester + H2O = cholesterol + a fatty acid + H(+)</text>
        <dbReference type="Rhea" id="RHEA:36403"/>
        <dbReference type="ChEBI" id="CHEBI:15377"/>
        <dbReference type="ChEBI" id="CHEBI:15378"/>
        <dbReference type="ChEBI" id="CHEBI:16113"/>
        <dbReference type="ChEBI" id="CHEBI:17002"/>
        <dbReference type="ChEBI" id="CHEBI:28868"/>
    </reaction>
    <physiologicalReaction direction="left-to-right" evidence="21">
        <dbReference type="Rhea" id="RHEA:36404"/>
    </physiologicalReaction>
</comment>
<proteinExistence type="inferred from homology"/>
<feature type="active site" evidence="23">
    <location>
        <position position="376"/>
    </location>
</feature>
<evidence type="ECO:0000256" key="14">
    <source>
        <dbReference type="ARBA" id="ARBA00023180"/>
    </source>
</evidence>
<keyword evidence="8" id="KW-0492">Microsome</keyword>
<keyword evidence="4" id="KW-1003">Cell membrane</keyword>
<keyword evidence="11" id="KW-1133">Transmembrane helix</keyword>
<dbReference type="InterPro" id="IPR050300">
    <property type="entry name" value="GDXG_lipolytic_enzyme"/>
</dbReference>
<evidence type="ECO:0000256" key="21">
    <source>
        <dbReference type="ARBA" id="ARBA00048913"/>
    </source>
</evidence>
<evidence type="ECO:0000256" key="20">
    <source>
        <dbReference type="ARBA" id="ARBA00047653"/>
    </source>
</evidence>
<dbReference type="InterPro" id="IPR013094">
    <property type="entry name" value="AB_hydrolase_3"/>
</dbReference>
<evidence type="ECO:0000256" key="13">
    <source>
        <dbReference type="ARBA" id="ARBA00023136"/>
    </source>
</evidence>
<dbReference type="Proteomes" id="UP000606274">
    <property type="component" value="Unassembled WGS sequence"/>
</dbReference>
<evidence type="ECO:0000256" key="3">
    <source>
        <dbReference type="ARBA" id="ARBA00010515"/>
    </source>
</evidence>
<gene>
    <name evidence="26" type="ORF">HF521_003411</name>
</gene>
<evidence type="ECO:0000256" key="18">
    <source>
        <dbReference type="ARBA" id="ARBA00044219"/>
    </source>
</evidence>
<comment type="catalytic activity">
    <reaction evidence="20">
        <text>cholesteryl (9Z-octadecenoate) + H2O = cholesterol + (9Z)-octadecenoate + H(+)</text>
        <dbReference type="Rhea" id="RHEA:33875"/>
        <dbReference type="ChEBI" id="CHEBI:15377"/>
        <dbReference type="ChEBI" id="CHEBI:15378"/>
        <dbReference type="ChEBI" id="CHEBI:16113"/>
        <dbReference type="ChEBI" id="CHEBI:30823"/>
        <dbReference type="ChEBI" id="CHEBI:46898"/>
    </reaction>
    <physiologicalReaction direction="left-to-right" evidence="20">
        <dbReference type="Rhea" id="RHEA:33876"/>
    </physiologicalReaction>
</comment>
<comment type="caution">
    <text evidence="26">The sequence shown here is derived from an EMBL/GenBank/DDBJ whole genome shotgun (WGS) entry which is preliminary data.</text>
</comment>
<protein>
    <recommendedName>
        <fullName evidence="17">Neutral cholesterol ester hydrolase 1</fullName>
        <ecNumber evidence="16">3.1.1.71</ecNumber>
    </recommendedName>
    <alternativeName>
        <fullName evidence="18">Acetylalkylglycerol acetylhydrolase</fullName>
    </alternativeName>
    <alternativeName>
        <fullName evidence="19">Arylacetamide deacetylase-like 1</fullName>
    </alternativeName>
</protein>
<keyword evidence="27" id="KW-1185">Reference proteome</keyword>
<dbReference type="InterPro" id="IPR029058">
    <property type="entry name" value="AB_hydrolase_fold"/>
</dbReference>
<evidence type="ECO:0000256" key="6">
    <source>
        <dbReference type="ARBA" id="ARBA00022801"/>
    </source>
</evidence>
<dbReference type="GO" id="GO:0016042">
    <property type="term" value="P:lipid catabolic process"/>
    <property type="evidence" value="ECO:0007669"/>
    <property type="project" value="UniProtKB-KW"/>
</dbReference>
<evidence type="ECO:0000256" key="12">
    <source>
        <dbReference type="ARBA" id="ARBA00023098"/>
    </source>
</evidence>
<feature type="domain" description="Alpha/beta hydrolase fold-3" evidence="25">
    <location>
        <begin position="348"/>
        <end position="409"/>
    </location>
</feature>
<evidence type="ECO:0000256" key="9">
    <source>
        <dbReference type="ARBA" id="ARBA00022963"/>
    </source>
</evidence>
<evidence type="ECO:0000256" key="23">
    <source>
        <dbReference type="PIRSR" id="PIRSR037251-1"/>
    </source>
</evidence>
<dbReference type="Pfam" id="PF07859">
    <property type="entry name" value="Abhydrolase_3"/>
    <property type="match status" value="2"/>
</dbReference>
<dbReference type="Gene3D" id="3.40.50.1820">
    <property type="entry name" value="alpha/beta hydrolase"/>
    <property type="match status" value="1"/>
</dbReference>
<keyword evidence="5" id="KW-0812">Transmembrane</keyword>
<evidence type="ECO:0000256" key="17">
    <source>
        <dbReference type="ARBA" id="ARBA00044162"/>
    </source>
</evidence>
<evidence type="ECO:0000256" key="11">
    <source>
        <dbReference type="ARBA" id="ARBA00022989"/>
    </source>
</evidence>
<dbReference type="PANTHER" id="PTHR48081:SF29">
    <property type="entry name" value="NEUTRAL CHOLESTEROL ESTER HYDROLASE 1"/>
    <property type="match status" value="1"/>
</dbReference>
<dbReference type="OrthoDB" id="408631at2759"/>
<evidence type="ECO:0000256" key="15">
    <source>
        <dbReference type="ARBA" id="ARBA00023406"/>
    </source>
</evidence>
<keyword evidence="10" id="KW-0735">Signal-anchor</keyword>
<evidence type="ECO:0000256" key="4">
    <source>
        <dbReference type="ARBA" id="ARBA00022475"/>
    </source>
</evidence>
<dbReference type="PIRSF" id="PIRSF037251">
    <property type="entry name" value="Arylacetamide_deacetylase"/>
    <property type="match status" value="1"/>
</dbReference>
<evidence type="ECO:0000259" key="25">
    <source>
        <dbReference type="Pfam" id="PF07859"/>
    </source>
</evidence>
<dbReference type="AlphaFoldDB" id="A0A8T0B5Z5"/>
<evidence type="ECO:0000313" key="27">
    <source>
        <dbReference type="Proteomes" id="UP000606274"/>
    </source>
</evidence>
<evidence type="ECO:0000313" key="26">
    <source>
        <dbReference type="EMBL" id="KAF7700453.1"/>
    </source>
</evidence>
<dbReference type="PANTHER" id="PTHR48081">
    <property type="entry name" value="AB HYDROLASE SUPERFAMILY PROTEIN C4A8.06C"/>
    <property type="match status" value="1"/>
</dbReference>
<keyword evidence="14" id="KW-0325">Glycoprotein</keyword>
<comment type="catalytic activity">
    <reaction evidence="15">
        <text>1-O-hexadecyl-2-acetyl-sn-glycerol + H2O = 1-O-hexadecyl-sn-glycerol + acetate + H(+)</text>
        <dbReference type="Rhea" id="RHEA:38563"/>
        <dbReference type="ChEBI" id="CHEBI:15377"/>
        <dbReference type="ChEBI" id="CHEBI:15378"/>
        <dbReference type="ChEBI" id="CHEBI:30089"/>
        <dbReference type="ChEBI" id="CHEBI:34115"/>
        <dbReference type="ChEBI" id="CHEBI:75936"/>
    </reaction>
    <physiologicalReaction direction="left-to-right" evidence="15">
        <dbReference type="Rhea" id="RHEA:38564"/>
    </physiologicalReaction>
</comment>
<comment type="subcellular location">
    <subcellularLocation>
        <location evidence="2">Cell membrane</location>
        <topology evidence="2">Single-pass type II membrane protein</topology>
    </subcellularLocation>
    <subcellularLocation>
        <location evidence="1">Microsome</location>
    </subcellularLocation>
</comment>
<reference evidence="26" key="1">
    <citation type="submission" date="2020-08" db="EMBL/GenBank/DDBJ databases">
        <title>Chromosome-level assembly of Southern catfish (Silurus meridionalis) provides insights into visual adaptation to the nocturnal and benthic lifestyles.</title>
        <authorList>
            <person name="Zhang Y."/>
            <person name="Wang D."/>
            <person name="Peng Z."/>
        </authorList>
    </citation>
    <scope>NUCLEOTIDE SEQUENCE</scope>
    <source>
        <strain evidence="26">SWU-2019-XX</strain>
        <tissue evidence="26">Muscle</tissue>
    </source>
</reference>
<evidence type="ECO:0000256" key="7">
    <source>
        <dbReference type="ARBA" id="ARBA00022824"/>
    </source>
</evidence>
<feature type="region of interest" description="Disordered" evidence="24">
    <location>
        <begin position="202"/>
        <end position="236"/>
    </location>
</feature>
<keyword evidence="7" id="KW-0256">Endoplasmic reticulum</keyword>
<comment type="catalytic activity">
    <reaction evidence="22">
        <text>a 1-O-alkyl-2-acetyl-sn-glycerol + H2O = a 1-O-alkyl-sn-glycerol + acetate + H(+)</text>
        <dbReference type="Rhea" id="RHEA:11552"/>
        <dbReference type="ChEBI" id="CHEBI:15377"/>
        <dbReference type="ChEBI" id="CHEBI:15378"/>
        <dbReference type="ChEBI" id="CHEBI:15850"/>
        <dbReference type="ChEBI" id="CHEBI:16291"/>
        <dbReference type="ChEBI" id="CHEBI:30089"/>
        <dbReference type="EC" id="3.1.1.71"/>
    </reaction>
    <physiologicalReaction direction="left-to-right" evidence="22">
        <dbReference type="Rhea" id="RHEA:11553"/>
    </physiologicalReaction>
</comment>
<dbReference type="InterPro" id="IPR017157">
    <property type="entry name" value="Arylacetamide_deacetylase"/>
</dbReference>
<evidence type="ECO:0000256" key="2">
    <source>
        <dbReference type="ARBA" id="ARBA00004401"/>
    </source>
</evidence>
<evidence type="ECO:0000256" key="5">
    <source>
        <dbReference type="ARBA" id="ARBA00022692"/>
    </source>
</evidence>
<evidence type="ECO:0000256" key="10">
    <source>
        <dbReference type="ARBA" id="ARBA00022968"/>
    </source>
</evidence>
<feature type="compositionally biased region" description="Low complexity" evidence="24">
    <location>
        <begin position="221"/>
        <end position="234"/>
    </location>
</feature>
<feature type="active site" evidence="23">
    <location>
        <position position="406"/>
    </location>
</feature>
<name>A0A8T0B5Z5_SILME</name>
<evidence type="ECO:0000256" key="16">
    <source>
        <dbReference type="ARBA" id="ARBA00044060"/>
    </source>
</evidence>
<evidence type="ECO:0000256" key="24">
    <source>
        <dbReference type="SAM" id="MobiDB-lite"/>
    </source>
</evidence>
<accession>A0A8T0B5Z5</accession>
<evidence type="ECO:0000256" key="8">
    <source>
        <dbReference type="ARBA" id="ARBA00022848"/>
    </source>
</evidence>
<feature type="active site" evidence="23">
    <location>
        <position position="190"/>
    </location>
</feature>